<keyword evidence="1" id="KW-1003">Cell membrane</keyword>
<keyword evidence="1" id="KW-0997">Cell inner membrane</keyword>
<dbReference type="PIRSF" id="PIRSF006162">
    <property type="entry name" value="PgpA"/>
    <property type="match status" value="1"/>
</dbReference>
<evidence type="ECO:0000256" key="2">
    <source>
        <dbReference type="SAM" id="Phobius"/>
    </source>
</evidence>
<dbReference type="SUPFAM" id="SSF101307">
    <property type="entry name" value="YutG-like"/>
    <property type="match status" value="1"/>
</dbReference>
<evidence type="ECO:0000256" key="1">
    <source>
        <dbReference type="PIRNR" id="PIRNR006162"/>
    </source>
</evidence>
<name>A0ABU2WLV1_9GAMM</name>
<dbReference type="EC" id="3.1.3.27" evidence="1"/>
<organism evidence="4 5">
    <name type="scientific">Banduia mediterranea</name>
    <dbReference type="NCBI Taxonomy" id="3075609"/>
    <lineage>
        <taxon>Bacteria</taxon>
        <taxon>Pseudomonadati</taxon>
        <taxon>Pseudomonadota</taxon>
        <taxon>Gammaproteobacteria</taxon>
        <taxon>Nevskiales</taxon>
        <taxon>Algiphilaceae</taxon>
        <taxon>Banduia</taxon>
    </lineage>
</organism>
<feature type="transmembrane region" description="Helical" evidence="2">
    <location>
        <begin position="152"/>
        <end position="173"/>
    </location>
</feature>
<dbReference type="InterPro" id="IPR036681">
    <property type="entry name" value="PgpA-like_sf"/>
</dbReference>
<keyword evidence="1 2" id="KW-0472">Membrane</keyword>
<sequence>MKSSAFRVAPKFPARLIMTTPVHFLAFGFGSGLARKAPGTWGTLAALPIALALLWLPWPVYAALLLILSIVGVRICGESCRRLGVPDHPGVVFDEIVAYLLTVVPLLPALGLWPWPIWTGLLAGFVLFRIFDIAKPWPIRWLDAHVDGGLGVMIDDLAAGLVSALLLAGAAWLGTEFLA</sequence>
<dbReference type="CDD" id="cd06971">
    <property type="entry name" value="PgpA"/>
    <property type="match status" value="1"/>
</dbReference>
<dbReference type="RefSeq" id="WP_311366275.1">
    <property type="nucleotide sequence ID" value="NZ_JAVRIC010000028.1"/>
</dbReference>
<dbReference type="PANTHER" id="PTHR36305:SF1">
    <property type="entry name" value="PHOSPHATIDYLGLYCEROPHOSPHATASE A"/>
    <property type="match status" value="1"/>
</dbReference>
<keyword evidence="1" id="KW-0595">Phospholipid degradation</keyword>
<feature type="transmembrane region" description="Helical" evidence="2">
    <location>
        <begin position="58"/>
        <end position="77"/>
    </location>
</feature>
<keyword evidence="1 2" id="KW-0812">Transmembrane</keyword>
<feature type="domain" description="YutG/PgpA" evidence="3">
    <location>
        <begin position="25"/>
        <end position="169"/>
    </location>
</feature>
<feature type="transmembrane region" description="Helical" evidence="2">
    <location>
        <begin position="89"/>
        <end position="107"/>
    </location>
</feature>
<gene>
    <name evidence="4" type="ORF">RM530_16055</name>
</gene>
<evidence type="ECO:0000313" key="5">
    <source>
        <dbReference type="Proteomes" id="UP001254608"/>
    </source>
</evidence>
<dbReference type="Proteomes" id="UP001254608">
    <property type="component" value="Unassembled WGS sequence"/>
</dbReference>
<reference evidence="4 5" key="1">
    <citation type="submission" date="2023-09" db="EMBL/GenBank/DDBJ databases">
        <authorList>
            <person name="Rey-Velasco X."/>
        </authorList>
    </citation>
    <scope>NUCLEOTIDE SEQUENCE [LARGE SCALE GENOMIC DNA]</scope>
    <source>
        <strain evidence="4 5">W345</strain>
    </source>
</reference>
<comment type="function">
    <text evidence="1">Lipid phosphatase which dephosphorylates phosphatidylglycerophosphate (PGP) to phosphatidylglycerol (PG).</text>
</comment>
<protein>
    <recommendedName>
        <fullName evidence="1">Phosphatidylglycerophosphatase A</fullName>
        <ecNumber evidence="1">3.1.3.27</ecNumber>
    </recommendedName>
    <alternativeName>
        <fullName evidence="1">Phosphatidylglycerolphosphate phosphatase A</fullName>
    </alternativeName>
</protein>
<comment type="catalytic activity">
    <reaction evidence="1">
        <text>a 1,2-diacyl-sn-glycero-3-phospho-(1'-sn-glycero-3'-phosphate) + H2O = a 1,2-diacyl-sn-glycero-3-phospho-(1'-sn-glycerol) + phosphate</text>
        <dbReference type="Rhea" id="RHEA:33751"/>
        <dbReference type="ChEBI" id="CHEBI:15377"/>
        <dbReference type="ChEBI" id="CHEBI:43474"/>
        <dbReference type="ChEBI" id="CHEBI:60110"/>
        <dbReference type="ChEBI" id="CHEBI:64716"/>
        <dbReference type="EC" id="3.1.3.27"/>
    </reaction>
</comment>
<dbReference type="InterPro" id="IPR007686">
    <property type="entry name" value="YutG/PgpA"/>
</dbReference>
<keyword evidence="1" id="KW-0479">Metal-binding</keyword>
<evidence type="ECO:0000313" key="4">
    <source>
        <dbReference type="EMBL" id="MDT0498863.1"/>
    </source>
</evidence>
<keyword evidence="1" id="KW-0442">Lipid degradation</keyword>
<accession>A0ABU2WLV1</accession>
<keyword evidence="5" id="KW-1185">Reference proteome</keyword>
<keyword evidence="1" id="KW-1208">Phospholipid metabolism</keyword>
<keyword evidence="2" id="KW-1133">Transmembrane helix</keyword>
<dbReference type="InterPro" id="IPR026037">
    <property type="entry name" value="PgpA"/>
</dbReference>
<evidence type="ECO:0000259" key="3">
    <source>
        <dbReference type="Pfam" id="PF04608"/>
    </source>
</evidence>
<keyword evidence="1" id="KW-0378">Hydrolase</keyword>
<comment type="cofactor">
    <cofactor evidence="1">
        <name>Mg(2+)</name>
        <dbReference type="ChEBI" id="CHEBI:18420"/>
    </cofactor>
</comment>
<comment type="caution">
    <text evidence="4">The sequence shown here is derived from an EMBL/GenBank/DDBJ whole genome shotgun (WGS) entry which is preliminary data.</text>
</comment>
<comment type="pathway">
    <text evidence="1">Phospholipid metabolism; phosphatidylglycerol biosynthesis; phosphatidylglycerol from CDP-diacylglycerol: step 2/2.</text>
</comment>
<dbReference type="Pfam" id="PF04608">
    <property type="entry name" value="PgpA"/>
    <property type="match status" value="1"/>
</dbReference>
<comment type="subcellular location">
    <subcellularLocation>
        <location evidence="1">Cell inner membrane</location>
        <topology evidence="1">Multi-pass membrane protein</topology>
    </subcellularLocation>
</comment>
<dbReference type="PANTHER" id="PTHR36305">
    <property type="entry name" value="PHOSPHATIDYLGLYCEROPHOSPHATASE A"/>
    <property type="match status" value="1"/>
</dbReference>
<keyword evidence="1" id="KW-0443">Lipid metabolism</keyword>
<keyword evidence="1" id="KW-0460">Magnesium</keyword>
<proteinExistence type="predicted"/>
<dbReference type="EMBL" id="JAVRIC010000028">
    <property type="protein sequence ID" value="MDT0498863.1"/>
    <property type="molecule type" value="Genomic_DNA"/>
</dbReference>